<evidence type="ECO:0000313" key="1">
    <source>
        <dbReference type="EMBL" id="QFQ03046.1"/>
    </source>
</evidence>
<gene>
    <name evidence="1" type="ORF">CUROG_08490</name>
</gene>
<proteinExistence type="predicted"/>
<organism evidence="1 2">
    <name type="scientific">Corynebacterium urogenitale</name>
    <dbReference type="NCBI Taxonomy" id="2487892"/>
    <lineage>
        <taxon>Bacteria</taxon>
        <taxon>Bacillati</taxon>
        <taxon>Actinomycetota</taxon>
        <taxon>Actinomycetes</taxon>
        <taxon>Mycobacteriales</taxon>
        <taxon>Corynebacteriaceae</taxon>
        <taxon>Corynebacterium</taxon>
    </lineage>
</organism>
<dbReference type="Proteomes" id="UP000326711">
    <property type="component" value="Chromosome"/>
</dbReference>
<protein>
    <submittedName>
        <fullName evidence="1">Uncharacterized protein</fullName>
    </submittedName>
</protein>
<dbReference type="KEGG" id="cuo:CUROG_08490"/>
<dbReference type="EMBL" id="CP045032">
    <property type="protein sequence ID" value="QFQ03046.1"/>
    <property type="molecule type" value="Genomic_DNA"/>
</dbReference>
<dbReference type="AlphaFoldDB" id="A0A5J6Z7W6"/>
<keyword evidence="2" id="KW-1185">Reference proteome</keyword>
<name>A0A5J6Z7W6_9CORY</name>
<reference evidence="2" key="1">
    <citation type="submission" date="2019-10" db="EMBL/GenBank/DDBJ databases">
        <title>Complete genome sequence of Corynebacterium urogenitalis DSM 108747, isolated from the genital tract of a cow.</title>
        <authorList>
            <person name="Ruckert C."/>
            <person name="Ballas P."/>
            <person name="Wagener K."/>
            <person name="Drillich M."/>
            <person name="Kaempfer P."/>
            <person name="Busse H.-J."/>
            <person name="Ehling-Schulz M."/>
        </authorList>
    </citation>
    <scope>NUCLEOTIDE SEQUENCE [LARGE SCALE GENOMIC DNA]</scope>
    <source>
        <strain evidence="2">LMM 1652</strain>
    </source>
</reference>
<sequence>MAVRHLQSVDHTIDSLRAKMERIGGGVPAPRGEGKPRRMPVLPGPEWLTAALDSGGMPRGAVTMMADCPAAHVDVLAATTKAGSCVAVVGYPRLALAAVEVAGGDLERMVVIPDPAPHAMAVLNTLVEGLDMVLFSPAQPITPTFARPVESRLHKSRCALVVTGHSWPRARLNIDVSVTGVVGLGRGSGRIRGVEIAGKAWGKAQPPSVFQTVVGERPSSRSDATVVPLRWEAAQ</sequence>
<accession>A0A5J6Z7W6</accession>
<evidence type="ECO:0000313" key="2">
    <source>
        <dbReference type="Proteomes" id="UP000326711"/>
    </source>
</evidence>